<reference evidence="1 2" key="1">
    <citation type="submission" date="2024-10" db="EMBL/GenBank/DDBJ databases">
        <title>Updated reference genomes for cyclostephanoid diatoms.</title>
        <authorList>
            <person name="Roberts W.R."/>
            <person name="Alverson A.J."/>
        </authorList>
    </citation>
    <scope>NUCLEOTIDE SEQUENCE [LARGE SCALE GENOMIC DNA]</scope>
    <source>
        <strain evidence="1 2">AJA276-08</strain>
    </source>
</reference>
<evidence type="ECO:0000313" key="2">
    <source>
        <dbReference type="Proteomes" id="UP001530315"/>
    </source>
</evidence>
<gene>
    <name evidence="1" type="ORF">ACHAW5_002924</name>
</gene>
<accession>A0ABD3MZM1</accession>
<sequence length="295" mass="31610">MSPQSRATITVNTTVASRDDGWSSNACSGTSSVDDITWAASVEFTLHKIESESSAETPLNPLIHASEPLRKRSSSCISSSLQNQPFLSSYGSAFLSGIFADIAQASDVEPAVVQDCAAYLVAVACDSVSEPFHKKTRFTASTSFGRQPKSFTALPGLSEGAVSEVSSPTFVSPRNYTSAVELFNDSVRELQDMAFPSLPLIPNAISSSSCSNLVAAMDKIENHEDEQDGPSYGWFVLTDDEEAEDSEQIPLVFFADTKPDLAFKVITAPNEANQDPEVQQALAADTIDDVLGDLF</sequence>
<dbReference type="AlphaFoldDB" id="A0ABD3MZM1"/>
<dbReference type="EMBL" id="JALLAZ020001658">
    <property type="protein sequence ID" value="KAL3769339.1"/>
    <property type="molecule type" value="Genomic_DNA"/>
</dbReference>
<evidence type="ECO:0000313" key="1">
    <source>
        <dbReference type="EMBL" id="KAL3769339.1"/>
    </source>
</evidence>
<comment type="caution">
    <text evidence="1">The sequence shown here is derived from an EMBL/GenBank/DDBJ whole genome shotgun (WGS) entry which is preliminary data.</text>
</comment>
<name>A0ABD3MZM1_9STRA</name>
<organism evidence="1 2">
    <name type="scientific">Stephanodiscus triporus</name>
    <dbReference type="NCBI Taxonomy" id="2934178"/>
    <lineage>
        <taxon>Eukaryota</taxon>
        <taxon>Sar</taxon>
        <taxon>Stramenopiles</taxon>
        <taxon>Ochrophyta</taxon>
        <taxon>Bacillariophyta</taxon>
        <taxon>Coscinodiscophyceae</taxon>
        <taxon>Thalassiosirophycidae</taxon>
        <taxon>Stephanodiscales</taxon>
        <taxon>Stephanodiscaceae</taxon>
        <taxon>Stephanodiscus</taxon>
    </lineage>
</organism>
<dbReference type="Proteomes" id="UP001530315">
    <property type="component" value="Unassembled WGS sequence"/>
</dbReference>
<proteinExistence type="predicted"/>
<keyword evidence="2" id="KW-1185">Reference proteome</keyword>
<protein>
    <submittedName>
        <fullName evidence="1">Uncharacterized protein</fullName>
    </submittedName>
</protein>